<feature type="non-terminal residue" evidence="1">
    <location>
        <position position="105"/>
    </location>
</feature>
<feature type="non-terminal residue" evidence="1">
    <location>
        <position position="1"/>
    </location>
</feature>
<keyword evidence="2" id="KW-1185">Reference proteome</keyword>
<dbReference type="GO" id="GO:0006974">
    <property type="term" value="P:DNA damage response"/>
    <property type="evidence" value="ECO:0007669"/>
    <property type="project" value="InterPro"/>
</dbReference>
<comment type="caution">
    <text evidence="1">The sequence shown here is derived from an EMBL/GenBank/DDBJ whole genome shotgun (WGS) entry which is preliminary data.</text>
</comment>
<name>A0AAD3DKZ1_9CHLO</name>
<accession>A0AAD3DKZ1</accession>
<dbReference type="AlphaFoldDB" id="A0AAD3DKZ1"/>
<dbReference type="InterPro" id="IPR038980">
    <property type="entry name" value="ATM_plant"/>
</dbReference>
<sequence length="105" mass="11086">NIVKQAEKLVRLYVDLAAMPAPVEEAPPPQPFPASLKRQVDGGQLDELPVVSAPLPADPGAAYQDLPHLVGFEPTISYAGGINKPKILVALDSSGGRHRQLVKSG</sequence>
<dbReference type="PANTHER" id="PTHR37079">
    <property type="entry name" value="SERINE/THREONINE-PROTEIN KINASE ATM"/>
    <property type="match status" value="1"/>
</dbReference>
<dbReference type="EMBL" id="BMAR01000004">
    <property type="protein sequence ID" value="GFR43089.1"/>
    <property type="molecule type" value="Genomic_DNA"/>
</dbReference>
<proteinExistence type="predicted"/>
<protein>
    <submittedName>
        <fullName evidence="1">Uncharacterized protein</fullName>
    </submittedName>
</protein>
<evidence type="ECO:0000313" key="1">
    <source>
        <dbReference type="EMBL" id="GFR43089.1"/>
    </source>
</evidence>
<dbReference type="Proteomes" id="UP001054857">
    <property type="component" value="Unassembled WGS sequence"/>
</dbReference>
<evidence type="ECO:0000313" key="2">
    <source>
        <dbReference type="Proteomes" id="UP001054857"/>
    </source>
</evidence>
<gene>
    <name evidence="1" type="ORF">Agub_g4096</name>
</gene>
<reference evidence="1 2" key="1">
    <citation type="journal article" date="2021" name="Sci. Rep.">
        <title>Genome sequencing of the multicellular alga Astrephomene provides insights into convergent evolution of germ-soma differentiation.</title>
        <authorList>
            <person name="Yamashita S."/>
            <person name="Yamamoto K."/>
            <person name="Matsuzaki R."/>
            <person name="Suzuki S."/>
            <person name="Yamaguchi H."/>
            <person name="Hirooka S."/>
            <person name="Minakuchi Y."/>
            <person name="Miyagishima S."/>
            <person name="Kawachi M."/>
            <person name="Toyoda A."/>
            <person name="Nozaki H."/>
        </authorList>
    </citation>
    <scope>NUCLEOTIDE SEQUENCE [LARGE SCALE GENOMIC DNA]</scope>
    <source>
        <strain evidence="1 2">NIES-4017</strain>
    </source>
</reference>
<dbReference type="GO" id="GO:0004674">
    <property type="term" value="F:protein serine/threonine kinase activity"/>
    <property type="evidence" value="ECO:0007669"/>
    <property type="project" value="InterPro"/>
</dbReference>
<organism evidence="1 2">
    <name type="scientific">Astrephomene gubernaculifera</name>
    <dbReference type="NCBI Taxonomy" id="47775"/>
    <lineage>
        <taxon>Eukaryota</taxon>
        <taxon>Viridiplantae</taxon>
        <taxon>Chlorophyta</taxon>
        <taxon>core chlorophytes</taxon>
        <taxon>Chlorophyceae</taxon>
        <taxon>CS clade</taxon>
        <taxon>Chlamydomonadales</taxon>
        <taxon>Astrephomenaceae</taxon>
        <taxon>Astrephomene</taxon>
    </lineage>
</organism>
<dbReference type="PANTHER" id="PTHR37079:SF4">
    <property type="entry name" value="SERINE_THREONINE-PROTEIN KINASE ATM"/>
    <property type="match status" value="1"/>
</dbReference>